<proteinExistence type="predicted"/>
<keyword evidence="2" id="KW-1185">Reference proteome</keyword>
<reference evidence="1" key="1">
    <citation type="journal article" date="2025" name="Int. J. Syst. Evol. Microbiol.">
        <title>Inconstantimicrobium mannanitabidum sp. nov., a novel member of the family Clostridiaceae isolated from anoxic soil under the treatment of reductive soil disinfestation.</title>
        <authorList>
            <person name="Ueki A."/>
            <person name="Tonouchi A."/>
            <person name="Honma S."/>
            <person name="Kaku N."/>
            <person name="Ueki K."/>
        </authorList>
    </citation>
    <scope>NUCLEOTIDE SEQUENCE</scope>
    <source>
        <strain evidence="1">TW13</strain>
    </source>
</reference>
<protein>
    <submittedName>
        <fullName evidence="1">Uncharacterized protein</fullName>
    </submittedName>
</protein>
<name>A0ACB5R9N6_9CLOT</name>
<dbReference type="Proteomes" id="UP001058074">
    <property type="component" value="Unassembled WGS sequence"/>
</dbReference>
<organism evidence="1 2">
    <name type="scientific">Inconstantimicrobium mannanitabidum</name>
    <dbReference type="NCBI Taxonomy" id="1604901"/>
    <lineage>
        <taxon>Bacteria</taxon>
        <taxon>Bacillati</taxon>
        <taxon>Bacillota</taxon>
        <taxon>Clostridia</taxon>
        <taxon>Eubacteriales</taxon>
        <taxon>Clostridiaceae</taxon>
        <taxon>Inconstantimicrobium</taxon>
    </lineage>
</organism>
<dbReference type="EMBL" id="BROD01000001">
    <property type="protein sequence ID" value="GKX65903.1"/>
    <property type="molecule type" value="Genomic_DNA"/>
</dbReference>
<comment type="caution">
    <text evidence="1">The sequence shown here is derived from an EMBL/GenBank/DDBJ whole genome shotgun (WGS) entry which is preliminary data.</text>
</comment>
<evidence type="ECO:0000313" key="2">
    <source>
        <dbReference type="Proteomes" id="UP001058074"/>
    </source>
</evidence>
<evidence type="ECO:0000313" key="1">
    <source>
        <dbReference type="EMBL" id="GKX65903.1"/>
    </source>
</evidence>
<accession>A0ACB5R9N6</accession>
<gene>
    <name evidence="1" type="ORF">rsdtw13_11610</name>
</gene>
<sequence length="52" mass="6371">MFAFLDKSRLIRNRISHRYKESTHEELLEHILKYKDDFEEVVCIVKGYLDNK</sequence>